<dbReference type="GO" id="GO:0071555">
    <property type="term" value="P:cell wall organization"/>
    <property type="evidence" value="ECO:0007669"/>
    <property type="project" value="UniProtKB-UniRule"/>
</dbReference>
<gene>
    <name evidence="8" type="ORF">HHT355_1603</name>
</gene>
<dbReference type="PANTHER" id="PTHR36699:SF1">
    <property type="entry name" value="L,D-TRANSPEPTIDASE YAFK-RELATED"/>
    <property type="match status" value="1"/>
</dbReference>
<dbReference type="Pfam" id="PF03734">
    <property type="entry name" value="YkuD"/>
    <property type="match status" value="1"/>
</dbReference>
<evidence type="ECO:0000256" key="5">
    <source>
        <dbReference type="ARBA" id="ARBA00023316"/>
    </source>
</evidence>
<keyword evidence="3 6" id="KW-0133">Cell shape</keyword>
<dbReference type="GO" id="GO:0016740">
    <property type="term" value="F:transferase activity"/>
    <property type="evidence" value="ECO:0007669"/>
    <property type="project" value="UniProtKB-KW"/>
</dbReference>
<evidence type="ECO:0000256" key="1">
    <source>
        <dbReference type="ARBA" id="ARBA00004752"/>
    </source>
</evidence>
<dbReference type="EMBL" id="CVTD020000017">
    <property type="protein sequence ID" value="CRZ34804.1"/>
    <property type="molecule type" value="Genomic_DNA"/>
</dbReference>
<evidence type="ECO:0000259" key="7">
    <source>
        <dbReference type="PROSITE" id="PS52029"/>
    </source>
</evidence>
<evidence type="ECO:0000313" key="8">
    <source>
        <dbReference type="EMBL" id="CRZ34804.1"/>
    </source>
</evidence>
<evidence type="ECO:0000256" key="2">
    <source>
        <dbReference type="ARBA" id="ARBA00022679"/>
    </source>
</evidence>
<protein>
    <recommendedName>
        <fullName evidence="7">L,D-TPase catalytic domain-containing protein</fullName>
    </recommendedName>
</protein>
<reference evidence="8 9" key="1">
    <citation type="submission" date="2015-06" db="EMBL/GenBank/DDBJ databases">
        <authorList>
            <person name="Wibberg Daniel"/>
        </authorList>
    </citation>
    <scope>NUCLEOTIDE SEQUENCE [LARGE SCALE GENOMIC DNA]</scope>
    <source>
        <strain evidence="8 9">T3/55T</strain>
    </source>
</reference>
<organism evidence="8 9">
    <name type="scientific">Herbinix hemicellulosilytica</name>
    <dbReference type="NCBI Taxonomy" id="1564487"/>
    <lineage>
        <taxon>Bacteria</taxon>
        <taxon>Bacillati</taxon>
        <taxon>Bacillota</taxon>
        <taxon>Clostridia</taxon>
        <taxon>Lachnospirales</taxon>
        <taxon>Lachnospiraceae</taxon>
        <taxon>Herbinix</taxon>
    </lineage>
</organism>
<feature type="domain" description="L,D-TPase catalytic" evidence="7">
    <location>
        <begin position="27"/>
        <end position="176"/>
    </location>
</feature>
<dbReference type="GO" id="GO:0008360">
    <property type="term" value="P:regulation of cell shape"/>
    <property type="evidence" value="ECO:0007669"/>
    <property type="project" value="UniProtKB-UniRule"/>
</dbReference>
<dbReference type="PROSITE" id="PS52029">
    <property type="entry name" value="LD_TPASE"/>
    <property type="match status" value="1"/>
</dbReference>
<keyword evidence="9" id="KW-1185">Reference proteome</keyword>
<dbReference type="SUPFAM" id="SSF141523">
    <property type="entry name" value="L,D-transpeptidase catalytic domain-like"/>
    <property type="match status" value="1"/>
</dbReference>
<evidence type="ECO:0000256" key="3">
    <source>
        <dbReference type="ARBA" id="ARBA00022960"/>
    </source>
</evidence>
<proteinExistence type="predicted"/>
<dbReference type="InterPro" id="IPR038063">
    <property type="entry name" value="Transpep_catalytic_dom"/>
</dbReference>
<dbReference type="OrthoDB" id="9809748at2"/>
<dbReference type="PANTHER" id="PTHR36699">
    <property type="entry name" value="LD-TRANSPEPTIDASE"/>
    <property type="match status" value="1"/>
</dbReference>
<dbReference type="RefSeq" id="WP_103202916.1">
    <property type="nucleotide sequence ID" value="NZ_CVTD020000017.1"/>
</dbReference>
<keyword evidence="2" id="KW-0808">Transferase</keyword>
<keyword evidence="5 6" id="KW-0961">Cell wall biogenesis/degradation</keyword>
<comment type="pathway">
    <text evidence="1 6">Cell wall biogenesis; peptidoglycan biosynthesis.</text>
</comment>
<dbReference type="UniPathway" id="UPA00219"/>
<dbReference type="GO" id="GO:0009252">
    <property type="term" value="P:peptidoglycan biosynthetic process"/>
    <property type="evidence" value="ECO:0007669"/>
    <property type="project" value="UniProtKB-UniPathway"/>
</dbReference>
<evidence type="ECO:0000313" key="9">
    <source>
        <dbReference type="Proteomes" id="UP000236497"/>
    </source>
</evidence>
<evidence type="ECO:0000256" key="6">
    <source>
        <dbReference type="PROSITE-ProRule" id="PRU01373"/>
    </source>
</evidence>
<dbReference type="Gene3D" id="2.40.440.10">
    <property type="entry name" value="L,D-transpeptidase catalytic domain-like"/>
    <property type="match status" value="1"/>
</dbReference>
<name>A0A0H5SH51_HERHM</name>
<feature type="active site" description="Proton donor/acceptor" evidence="6">
    <location>
        <position position="140"/>
    </location>
</feature>
<feature type="active site" description="Nucleophile" evidence="6">
    <location>
        <position position="152"/>
    </location>
</feature>
<dbReference type="CDD" id="cd16913">
    <property type="entry name" value="YkuD_like"/>
    <property type="match status" value="1"/>
</dbReference>
<dbReference type="AlphaFoldDB" id="A0A0H5SH51"/>
<keyword evidence="4 6" id="KW-0573">Peptidoglycan synthesis</keyword>
<dbReference type="InterPro" id="IPR005490">
    <property type="entry name" value="LD_TPept_cat_dom"/>
</dbReference>
<accession>A0A0H5SH51</accession>
<sequence>MCGVTNPEKFEYKNGFEIDKEVKIKKPKIIIKKQKRILELWDGDILYGSYPVGLGWNPIGDKKKEGDGRTPEGEYYICIRNSKSKFYLSLGISYPNKEDGMEALNAGLIDQKTYEKIADAVNRKITPPWNTPLGGEIMIHGHGSHSDWTAGCVAVDNDIMDILWDNCPTGTPVIIEP</sequence>
<dbReference type="Proteomes" id="UP000236497">
    <property type="component" value="Unassembled WGS sequence"/>
</dbReference>
<evidence type="ECO:0000256" key="4">
    <source>
        <dbReference type="ARBA" id="ARBA00022984"/>
    </source>
</evidence>